<keyword evidence="1" id="KW-0472">Membrane</keyword>
<feature type="transmembrane region" description="Helical" evidence="1">
    <location>
        <begin position="44"/>
        <end position="68"/>
    </location>
</feature>
<feature type="transmembrane region" description="Helical" evidence="1">
    <location>
        <begin position="115"/>
        <end position="140"/>
    </location>
</feature>
<evidence type="ECO:0000313" key="3">
    <source>
        <dbReference type="Proteomes" id="UP000199428"/>
    </source>
</evidence>
<gene>
    <name evidence="2" type="ORF">SAMN02910350_02777</name>
</gene>
<protein>
    <submittedName>
        <fullName evidence="2">Fluoroquinolone transport system permease protein</fullName>
    </submittedName>
</protein>
<feature type="transmembrane region" description="Helical" evidence="1">
    <location>
        <begin position="89"/>
        <end position="109"/>
    </location>
</feature>
<proteinExistence type="predicted"/>
<organism evidence="2 3">
    <name type="scientific">Pseudobutyrivibrio xylanivorans</name>
    <dbReference type="NCBI Taxonomy" id="185007"/>
    <lineage>
        <taxon>Bacteria</taxon>
        <taxon>Bacillati</taxon>
        <taxon>Bacillota</taxon>
        <taxon>Clostridia</taxon>
        <taxon>Lachnospirales</taxon>
        <taxon>Lachnospiraceae</taxon>
        <taxon>Pseudobutyrivibrio</taxon>
    </lineage>
</organism>
<feature type="transmembrane region" description="Helical" evidence="1">
    <location>
        <begin position="147"/>
        <end position="167"/>
    </location>
</feature>
<evidence type="ECO:0000256" key="1">
    <source>
        <dbReference type="SAM" id="Phobius"/>
    </source>
</evidence>
<reference evidence="2 3" key="1">
    <citation type="submission" date="2016-10" db="EMBL/GenBank/DDBJ databases">
        <authorList>
            <person name="de Groot N.N."/>
        </authorList>
    </citation>
    <scope>NUCLEOTIDE SEQUENCE [LARGE SCALE GENOMIC DNA]</scope>
    <source>
        <strain evidence="2 3">DSM 10317</strain>
    </source>
</reference>
<dbReference type="Proteomes" id="UP000199428">
    <property type="component" value="Unassembled WGS sequence"/>
</dbReference>
<feature type="transmembrane region" description="Helical" evidence="1">
    <location>
        <begin position="194"/>
        <end position="213"/>
    </location>
</feature>
<sequence length="226" mass="25156">MRQTKVIKGDIVFQWKYGFYLLYLLVILVYMIIFSFFTGDTRNLIVSCCVYSDPASMGMFFMGALILLEKSQHITNSIIVSPVTPREYIAGKVLSFALISLIVGAILILFGHTDNYFLCMLGILTGSVLFSLCGVIVGTMVNTLNQYILGTVPFELVGFAPVIAYRAGLMWDNSLMLIHPGCAAMRLIEGKANMLVMSLISLAVWICILYVIANKCVVRMYKRVGE</sequence>
<accession>A0A1G5S710</accession>
<keyword evidence="1" id="KW-0812">Transmembrane</keyword>
<keyword evidence="1" id="KW-1133">Transmembrane helix</keyword>
<evidence type="ECO:0000313" key="2">
    <source>
        <dbReference type="EMBL" id="SCZ81359.1"/>
    </source>
</evidence>
<feature type="transmembrane region" description="Helical" evidence="1">
    <location>
        <begin position="20"/>
        <end position="38"/>
    </location>
</feature>
<dbReference type="Pfam" id="PF24686">
    <property type="entry name" value="FLQE3_permease"/>
    <property type="match status" value="1"/>
</dbReference>
<name>A0A1G5S710_PSEXY</name>
<dbReference type="AlphaFoldDB" id="A0A1G5S710"/>
<dbReference type="RefSeq" id="WP_090164212.1">
    <property type="nucleotide sequence ID" value="NZ_FMWK01000020.1"/>
</dbReference>
<dbReference type="InterPro" id="IPR056926">
    <property type="entry name" value="FLQE3_permease"/>
</dbReference>
<dbReference type="EMBL" id="FMWK01000020">
    <property type="protein sequence ID" value="SCZ81359.1"/>
    <property type="molecule type" value="Genomic_DNA"/>
</dbReference>